<evidence type="ECO:0000256" key="1">
    <source>
        <dbReference type="ARBA" id="ARBA00022741"/>
    </source>
</evidence>
<dbReference type="InterPro" id="IPR017871">
    <property type="entry name" value="ABC_transporter-like_CS"/>
</dbReference>
<protein>
    <submittedName>
        <fullName evidence="4">ATP-binding cassette subfamily F protein 3</fullName>
    </submittedName>
</protein>
<feature type="domain" description="ABC transporter" evidence="3">
    <location>
        <begin position="316"/>
        <end position="515"/>
    </location>
</feature>
<reference evidence="4 5" key="1">
    <citation type="submission" date="2020-08" db="EMBL/GenBank/DDBJ databases">
        <title>Genomic Encyclopedia of Type Strains, Phase IV (KMG-IV): sequencing the most valuable type-strain genomes for metagenomic binning, comparative biology and taxonomic classification.</title>
        <authorList>
            <person name="Goeker M."/>
        </authorList>
    </citation>
    <scope>NUCLEOTIDE SEQUENCE [LARGE SCALE GENOMIC DNA]</scope>
    <source>
        <strain evidence="4 5">DSM 23562</strain>
    </source>
</reference>
<dbReference type="FunFam" id="3.40.50.300:FF:000011">
    <property type="entry name" value="Putative ABC transporter ATP-binding component"/>
    <property type="match status" value="1"/>
</dbReference>
<organism evidence="4 5">
    <name type="scientific">Armatimonas rosea</name>
    <dbReference type="NCBI Taxonomy" id="685828"/>
    <lineage>
        <taxon>Bacteria</taxon>
        <taxon>Bacillati</taxon>
        <taxon>Armatimonadota</taxon>
        <taxon>Armatimonadia</taxon>
        <taxon>Armatimonadales</taxon>
        <taxon>Armatimonadaceae</taxon>
        <taxon>Armatimonas</taxon>
    </lineage>
</organism>
<dbReference type="GO" id="GO:0016887">
    <property type="term" value="F:ATP hydrolysis activity"/>
    <property type="evidence" value="ECO:0007669"/>
    <property type="project" value="InterPro"/>
</dbReference>
<dbReference type="PROSITE" id="PS00211">
    <property type="entry name" value="ABC_TRANSPORTER_1"/>
    <property type="match status" value="2"/>
</dbReference>
<dbReference type="RefSeq" id="WP_184200032.1">
    <property type="nucleotide sequence ID" value="NZ_JACHGW010000003.1"/>
</dbReference>
<dbReference type="SUPFAM" id="SSF52540">
    <property type="entry name" value="P-loop containing nucleoside triphosphate hydrolases"/>
    <property type="match status" value="2"/>
</dbReference>
<dbReference type="SMART" id="SM00382">
    <property type="entry name" value="AAA"/>
    <property type="match status" value="2"/>
</dbReference>
<keyword evidence="5" id="KW-1185">Reference proteome</keyword>
<keyword evidence="1" id="KW-0547">Nucleotide-binding</keyword>
<dbReference type="CDD" id="cd03221">
    <property type="entry name" value="ABCF_EF-3"/>
    <property type="match status" value="2"/>
</dbReference>
<dbReference type="AlphaFoldDB" id="A0A7W9W871"/>
<name>A0A7W9W871_ARMRO</name>
<feature type="domain" description="ABC transporter" evidence="3">
    <location>
        <begin position="4"/>
        <end position="258"/>
    </location>
</feature>
<dbReference type="PANTHER" id="PTHR42855">
    <property type="entry name" value="ABC TRANSPORTER ATP-BINDING SUBUNIT"/>
    <property type="match status" value="1"/>
</dbReference>
<evidence type="ECO:0000313" key="5">
    <source>
        <dbReference type="Proteomes" id="UP000520814"/>
    </source>
</evidence>
<evidence type="ECO:0000313" key="4">
    <source>
        <dbReference type="EMBL" id="MBB6051976.1"/>
    </source>
</evidence>
<proteinExistence type="predicted"/>
<dbReference type="PANTHER" id="PTHR42855:SF2">
    <property type="entry name" value="DRUG RESISTANCE ABC TRANSPORTER,ATP-BINDING PROTEIN"/>
    <property type="match status" value="1"/>
</dbReference>
<dbReference type="InterPro" id="IPR051309">
    <property type="entry name" value="ABCF_ATPase"/>
</dbReference>
<dbReference type="Pfam" id="PF00005">
    <property type="entry name" value="ABC_tran"/>
    <property type="match status" value="2"/>
</dbReference>
<dbReference type="EMBL" id="JACHGW010000003">
    <property type="protein sequence ID" value="MBB6051976.1"/>
    <property type="molecule type" value="Genomic_DNA"/>
</dbReference>
<keyword evidence="2 4" id="KW-0067">ATP-binding</keyword>
<evidence type="ECO:0000259" key="3">
    <source>
        <dbReference type="PROSITE" id="PS50893"/>
    </source>
</evidence>
<comment type="caution">
    <text evidence="4">The sequence shown here is derived from an EMBL/GenBank/DDBJ whole genome shotgun (WGS) entry which is preliminary data.</text>
</comment>
<dbReference type="GO" id="GO:0005524">
    <property type="term" value="F:ATP binding"/>
    <property type="evidence" value="ECO:0007669"/>
    <property type="project" value="UniProtKB-KW"/>
</dbReference>
<dbReference type="InterPro" id="IPR003439">
    <property type="entry name" value="ABC_transporter-like_ATP-bd"/>
</dbReference>
<dbReference type="PROSITE" id="PS50893">
    <property type="entry name" value="ABC_TRANSPORTER_2"/>
    <property type="match status" value="2"/>
</dbReference>
<dbReference type="InterPro" id="IPR003593">
    <property type="entry name" value="AAA+_ATPase"/>
</dbReference>
<sequence>MSLLRLHGVTVRYDTRQVLREVYFKLAKGERVGLIGQNGTGKTTLLRLFLGELAPSEGRVEQEPGLKVGYFSQFSQLDSTLSVEEVLGEVLAEPRQIEAELEAIGSQFADDGADLEALLEKQAALLERMELLDGWNWRVEIDTVLGKLGFNDEHRSRPIAQLSGGWRNRAALAKILLESPDALLLDEPTNYLDVEGVAWLEEWLRGFPGAVLLVSHDRQFLDRVVTRIVELENYRLSDYAGNYTDYIREKPFRLKTSERQFLHEEELLLLEAEALKDHKERRERKLADLKKRVTPRPAQVLITEIYEGLHVRDNLLRVEDLCKAYGDQTLFTNLTFELHGNERLAIVGRNGSGKSTLLRLLTGEEAPDSGIVRWEGGVKAVHFNQLLENLEPKDTLSHAVNTFGLAFHAPRKHVHKFLEMLRFSEMDLQQRLGTLSGGQKSRVALAQCLLSGSPVIILDEPTNHLDMPSIQVMEQALTHFPGAVLVVSHDRFFLDKVATRRLIFEGEGKVRDESA</sequence>
<dbReference type="InterPro" id="IPR027417">
    <property type="entry name" value="P-loop_NTPase"/>
</dbReference>
<dbReference type="Gene3D" id="3.40.50.300">
    <property type="entry name" value="P-loop containing nucleotide triphosphate hydrolases"/>
    <property type="match status" value="2"/>
</dbReference>
<gene>
    <name evidence="4" type="ORF">HNQ39_003786</name>
</gene>
<accession>A0A7W9W871</accession>
<evidence type="ECO:0000256" key="2">
    <source>
        <dbReference type="ARBA" id="ARBA00022840"/>
    </source>
</evidence>
<dbReference type="Proteomes" id="UP000520814">
    <property type="component" value="Unassembled WGS sequence"/>
</dbReference>